<dbReference type="Proteomes" id="UP000431401">
    <property type="component" value="Unassembled WGS sequence"/>
</dbReference>
<keyword evidence="2" id="KW-1185">Reference proteome</keyword>
<dbReference type="EMBL" id="WEGI01000001">
    <property type="protein sequence ID" value="MQY24593.1"/>
    <property type="molecule type" value="Genomic_DNA"/>
</dbReference>
<protein>
    <submittedName>
        <fullName evidence="1">Uncharacterized protein</fullName>
    </submittedName>
</protein>
<dbReference type="AlphaFoldDB" id="A0A7K0DFM1"/>
<evidence type="ECO:0000313" key="1">
    <source>
        <dbReference type="EMBL" id="MQY24593.1"/>
    </source>
</evidence>
<accession>A0A7K0DFM1</accession>
<reference evidence="1 2" key="1">
    <citation type="submission" date="2019-10" db="EMBL/GenBank/DDBJ databases">
        <title>Nocardia macrotermitis sp. nov. and Nocardia aurantia sp. nov., isolated from the gut of fungus growing-termite Macrotermes natalensis.</title>
        <authorList>
            <person name="Benndorf R."/>
            <person name="Schwitalla J."/>
            <person name="Martin K."/>
            <person name="De Beer W."/>
            <person name="Kaster A.-K."/>
            <person name="Vollmers J."/>
            <person name="Poulsen M."/>
            <person name="Beemelmanns C."/>
        </authorList>
    </citation>
    <scope>NUCLEOTIDE SEQUENCE [LARGE SCALE GENOMIC DNA]</scope>
    <source>
        <strain evidence="1 2">RB56</strain>
    </source>
</reference>
<evidence type="ECO:0000313" key="2">
    <source>
        <dbReference type="Proteomes" id="UP000431401"/>
    </source>
</evidence>
<organism evidence="1 2">
    <name type="scientific">Nocardia aurantia</name>
    <dbReference type="NCBI Taxonomy" id="2585199"/>
    <lineage>
        <taxon>Bacteria</taxon>
        <taxon>Bacillati</taxon>
        <taxon>Actinomycetota</taxon>
        <taxon>Actinomycetes</taxon>
        <taxon>Mycobacteriales</taxon>
        <taxon>Nocardiaceae</taxon>
        <taxon>Nocardia</taxon>
    </lineage>
</organism>
<sequence length="121" mass="13122">MVPPFTQPGTAGVFHHRSIALGEIVTALPTAALSVCAHTDVDQAHRLWREHRACTPHTCVVKRAALQILVLAGKVVPQTMPLYERAARRGIHLSPAHERAAPMLTLGTAELLATLEGLTRR</sequence>
<gene>
    <name evidence="1" type="ORF">NRB56_01410</name>
</gene>
<comment type="caution">
    <text evidence="1">The sequence shown here is derived from an EMBL/GenBank/DDBJ whole genome shotgun (WGS) entry which is preliminary data.</text>
</comment>
<proteinExistence type="predicted"/>
<name>A0A7K0DFM1_9NOCA</name>